<feature type="domain" description="Peptidoglycan binding-like" evidence="2">
    <location>
        <begin position="88"/>
        <end position="133"/>
    </location>
</feature>
<evidence type="ECO:0000313" key="4">
    <source>
        <dbReference type="Proteomes" id="UP001565435"/>
    </source>
</evidence>
<dbReference type="InterPro" id="IPR002477">
    <property type="entry name" value="Peptidoglycan-bd-like"/>
</dbReference>
<protein>
    <submittedName>
        <fullName evidence="3">Peptidoglycan hydrolase-like protein with peptidoglycan-binding domain</fullName>
    </submittedName>
</protein>
<name>A0ABV4EP57_BREEP</name>
<organism evidence="3 4">
    <name type="scientific">Brevibacterium epidermidis</name>
    <dbReference type="NCBI Taxonomy" id="1698"/>
    <lineage>
        <taxon>Bacteria</taxon>
        <taxon>Bacillati</taxon>
        <taxon>Actinomycetota</taxon>
        <taxon>Actinomycetes</taxon>
        <taxon>Micrococcales</taxon>
        <taxon>Brevibacteriaceae</taxon>
        <taxon>Brevibacterium</taxon>
    </lineage>
</organism>
<keyword evidence="4" id="KW-1185">Reference proteome</keyword>
<gene>
    <name evidence="3" type="ORF">ABH903_003360</name>
</gene>
<dbReference type="SUPFAM" id="SSF47090">
    <property type="entry name" value="PGBD-like"/>
    <property type="match status" value="1"/>
</dbReference>
<sequence>MRLPDFDSIGTAPKPSKPSKPSKPNRPVGDVPGPGYDFPWPSGHYIGPKSGPDRSHSGFYKNRKWSGQYDEVWLKRFASQLALRGWSVGKGKTYLSKFGNDGRFGAEYEALIRAFQKSQGLAIDGLGGRDTWDETFKKPVT</sequence>
<dbReference type="Pfam" id="PF01471">
    <property type="entry name" value="PG_binding_1"/>
    <property type="match status" value="1"/>
</dbReference>
<dbReference type="InterPro" id="IPR036366">
    <property type="entry name" value="PGBDSf"/>
</dbReference>
<evidence type="ECO:0000256" key="1">
    <source>
        <dbReference type="SAM" id="MobiDB-lite"/>
    </source>
</evidence>
<evidence type="ECO:0000313" key="3">
    <source>
        <dbReference type="EMBL" id="MEY9260317.1"/>
    </source>
</evidence>
<dbReference type="EMBL" id="JBGBYS010000027">
    <property type="protein sequence ID" value="MEY9260317.1"/>
    <property type="molecule type" value="Genomic_DNA"/>
</dbReference>
<dbReference type="RefSeq" id="WP_370037135.1">
    <property type="nucleotide sequence ID" value="NZ_JBGBYS010000027.1"/>
</dbReference>
<dbReference type="Proteomes" id="UP001565435">
    <property type="component" value="Unassembled WGS sequence"/>
</dbReference>
<accession>A0ABV4EP57</accession>
<dbReference type="Gene3D" id="1.10.101.10">
    <property type="entry name" value="PGBD-like superfamily/PGBD"/>
    <property type="match status" value="1"/>
</dbReference>
<evidence type="ECO:0000259" key="2">
    <source>
        <dbReference type="Pfam" id="PF01471"/>
    </source>
</evidence>
<proteinExistence type="predicted"/>
<reference evidence="3 4" key="1">
    <citation type="submission" date="2024-07" db="EMBL/GenBank/DDBJ databases">
        <title>Mealworm larvae gut microbial communities from Newark, Delaware, USA.</title>
        <authorList>
            <person name="Blenner M."/>
        </authorList>
    </citation>
    <scope>NUCLEOTIDE SEQUENCE [LARGE SCALE GENOMIC DNA]</scope>
    <source>
        <strain evidence="3 4">UD i117</strain>
    </source>
</reference>
<dbReference type="InterPro" id="IPR036365">
    <property type="entry name" value="PGBD-like_sf"/>
</dbReference>
<feature type="region of interest" description="Disordered" evidence="1">
    <location>
        <begin position="1"/>
        <end position="58"/>
    </location>
</feature>
<comment type="caution">
    <text evidence="3">The sequence shown here is derived from an EMBL/GenBank/DDBJ whole genome shotgun (WGS) entry which is preliminary data.</text>
</comment>